<evidence type="ECO:0008006" key="4">
    <source>
        <dbReference type="Google" id="ProtNLM"/>
    </source>
</evidence>
<evidence type="ECO:0000313" key="3">
    <source>
        <dbReference type="Proteomes" id="UP000070700"/>
    </source>
</evidence>
<dbReference type="KEGG" id="psco:LY89DRAFT_441296"/>
<dbReference type="InterPro" id="IPR014980">
    <property type="entry name" value="DOPA_dioxygen"/>
</dbReference>
<organism evidence="2 3">
    <name type="scientific">Mollisia scopiformis</name>
    <name type="common">Conifer needle endophyte fungus</name>
    <name type="synonym">Phialocephala scopiformis</name>
    <dbReference type="NCBI Taxonomy" id="149040"/>
    <lineage>
        <taxon>Eukaryota</taxon>
        <taxon>Fungi</taxon>
        <taxon>Dikarya</taxon>
        <taxon>Ascomycota</taxon>
        <taxon>Pezizomycotina</taxon>
        <taxon>Leotiomycetes</taxon>
        <taxon>Helotiales</taxon>
        <taxon>Mollisiaceae</taxon>
        <taxon>Mollisia</taxon>
    </lineage>
</organism>
<evidence type="ECO:0000256" key="1">
    <source>
        <dbReference type="SAM" id="MobiDB-lite"/>
    </source>
</evidence>
<dbReference type="EMBL" id="KQ947409">
    <property type="protein sequence ID" value="KUJ20341.1"/>
    <property type="molecule type" value="Genomic_DNA"/>
</dbReference>
<dbReference type="InterPro" id="IPR023389">
    <property type="entry name" value="DOPA-like_sf"/>
</dbReference>
<dbReference type="PANTHER" id="PTHR36423:SF2">
    <property type="entry name" value="AFR070WP"/>
    <property type="match status" value="1"/>
</dbReference>
<dbReference type="Pfam" id="PF08883">
    <property type="entry name" value="DOPA_dioxygen"/>
    <property type="match status" value="1"/>
</dbReference>
<evidence type="ECO:0000313" key="2">
    <source>
        <dbReference type="EMBL" id="KUJ20341.1"/>
    </source>
</evidence>
<dbReference type="OrthoDB" id="9970095at2759"/>
<keyword evidence="3" id="KW-1185">Reference proteome</keyword>
<sequence>MADPSRDTYESPLKGYENASPLPDEKAADGKSYLNHQTGVLSKSYERFTDPLDNGIRGGFDIHIYYFHKNPTQLQFAKDLWKRIRLEFPELRIYRFWEEPIGPHPLAMFEVNLFTPAQFGAFIPWLVINRGPLSALIHPNCVDPETGAHEDEYRDHTQRATWMGNPVALDLQPFQKREAEREKKRALEKKQDNA</sequence>
<dbReference type="GeneID" id="28817266"/>
<dbReference type="AlphaFoldDB" id="A0A194XJN3"/>
<gene>
    <name evidence="2" type="ORF">LY89DRAFT_441296</name>
</gene>
<dbReference type="RefSeq" id="XP_018074696.1">
    <property type="nucleotide sequence ID" value="XM_018207540.1"/>
</dbReference>
<dbReference type="PANTHER" id="PTHR36423">
    <property type="entry name" value="AFR070WP"/>
    <property type="match status" value="1"/>
</dbReference>
<dbReference type="InParanoid" id="A0A194XJN3"/>
<accession>A0A194XJN3</accession>
<name>A0A194XJN3_MOLSC</name>
<proteinExistence type="predicted"/>
<dbReference type="SUPFAM" id="SSF143410">
    <property type="entry name" value="DOPA-like"/>
    <property type="match status" value="1"/>
</dbReference>
<feature type="region of interest" description="Disordered" evidence="1">
    <location>
        <begin position="1"/>
        <end position="28"/>
    </location>
</feature>
<reference evidence="2 3" key="1">
    <citation type="submission" date="2015-10" db="EMBL/GenBank/DDBJ databases">
        <title>Full genome of DAOMC 229536 Phialocephala scopiformis, a fungal endophyte of spruce producing the potent anti-insectan compound rugulosin.</title>
        <authorList>
            <consortium name="DOE Joint Genome Institute"/>
            <person name="Walker A.K."/>
            <person name="Frasz S.L."/>
            <person name="Seifert K.A."/>
            <person name="Miller J.D."/>
            <person name="Mondo S.J."/>
            <person name="Labutti K."/>
            <person name="Lipzen A."/>
            <person name="Dockter R."/>
            <person name="Kennedy M."/>
            <person name="Grigoriev I.V."/>
            <person name="Spatafora J.W."/>
        </authorList>
    </citation>
    <scope>NUCLEOTIDE SEQUENCE [LARGE SCALE GENOMIC DNA]</scope>
    <source>
        <strain evidence="2 3">CBS 120377</strain>
    </source>
</reference>
<dbReference type="Proteomes" id="UP000070700">
    <property type="component" value="Unassembled WGS sequence"/>
</dbReference>
<dbReference type="Gene3D" id="3.30.70.1240">
    <property type="entry name" value="DOPA-like domains"/>
    <property type="match status" value="1"/>
</dbReference>
<protein>
    <recommendedName>
        <fullName evidence="4">DOPA 4,5-dioxygenase</fullName>
    </recommendedName>
</protein>